<protein>
    <recommendedName>
        <fullName evidence="2">O-acyltransferase WSD1 C-terminal domain-containing protein</fullName>
    </recommendedName>
</protein>
<evidence type="ECO:0000313" key="3">
    <source>
        <dbReference type="EMBL" id="GHH76854.1"/>
    </source>
</evidence>
<evidence type="ECO:0000313" key="4">
    <source>
        <dbReference type="Proteomes" id="UP000603708"/>
    </source>
</evidence>
<sequence>MQAVSGVPCTIGLVAVFAGDPPGLAEVRARVAERWGALPRMNVTLQPPAAGFPAVRRHRWASGAGPFDPVVHVADAACSLDVLLADGAVRPFPDGLPRWRLHLVREAPFGGDFALVLMADHTALDGRSVVTLMRLLMDEEIGARRGLPEAHRPPVRGGDVWREFRDMLRRGQAVPCPAPDGTHPDLALTAVPPEVVRAARRLPATGPGATLTELLVGSVAGALRARYGPPSNWPGGTAPVYGSLPVDLRTPERAHDLGNLVSVVRVPLPIGLADPAARLLACQRTTATVPARRQTHRALAAALQALGRPGPWAARALAPRFRSPLLSPVLCNAFKFPGHPCALHGRALTRVGGVNFGSPGTACFSLIQTGGAFTLTTAAQLRPGDAGLLAAAVGRELEAFARRAPRRCEERPPGAGAEHGDPRRTT</sequence>
<gene>
    <name evidence="3" type="ORF">GCM10018793_23550</name>
</gene>
<reference evidence="3" key="2">
    <citation type="submission" date="2020-09" db="EMBL/GenBank/DDBJ databases">
        <authorList>
            <person name="Sun Q."/>
            <person name="Ohkuma M."/>
        </authorList>
    </citation>
    <scope>NUCLEOTIDE SEQUENCE</scope>
    <source>
        <strain evidence="3">JCM 5069</strain>
    </source>
</reference>
<organism evidence="3 4">
    <name type="scientific">Streptomyces sulfonofaciens</name>
    <dbReference type="NCBI Taxonomy" id="68272"/>
    <lineage>
        <taxon>Bacteria</taxon>
        <taxon>Bacillati</taxon>
        <taxon>Actinomycetota</taxon>
        <taxon>Actinomycetes</taxon>
        <taxon>Kitasatosporales</taxon>
        <taxon>Streptomycetaceae</taxon>
        <taxon>Streptomyces</taxon>
    </lineage>
</organism>
<reference evidence="3" key="1">
    <citation type="journal article" date="2014" name="Int. J. Syst. Evol. Microbiol.">
        <title>Complete genome sequence of Corynebacterium casei LMG S-19264T (=DSM 44701T), isolated from a smear-ripened cheese.</title>
        <authorList>
            <consortium name="US DOE Joint Genome Institute (JGI-PGF)"/>
            <person name="Walter F."/>
            <person name="Albersmeier A."/>
            <person name="Kalinowski J."/>
            <person name="Ruckert C."/>
        </authorList>
    </citation>
    <scope>NUCLEOTIDE SEQUENCE</scope>
    <source>
        <strain evidence="3">JCM 5069</strain>
    </source>
</reference>
<dbReference type="SUPFAM" id="SSF52777">
    <property type="entry name" value="CoA-dependent acyltransferases"/>
    <property type="match status" value="1"/>
</dbReference>
<keyword evidence="4" id="KW-1185">Reference proteome</keyword>
<name>A0A919KYI9_9ACTN</name>
<dbReference type="Pfam" id="PF06974">
    <property type="entry name" value="WS_DGAT_C"/>
    <property type="match status" value="1"/>
</dbReference>
<accession>A0A919KYI9</accession>
<dbReference type="Proteomes" id="UP000603708">
    <property type="component" value="Unassembled WGS sequence"/>
</dbReference>
<dbReference type="EMBL" id="BNCD01000005">
    <property type="protein sequence ID" value="GHH76854.1"/>
    <property type="molecule type" value="Genomic_DNA"/>
</dbReference>
<feature type="region of interest" description="Disordered" evidence="1">
    <location>
        <begin position="405"/>
        <end position="426"/>
    </location>
</feature>
<evidence type="ECO:0000256" key="1">
    <source>
        <dbReference type="SAM" id="MobiDB-lite"/>
    </source>
</evidence>
<comment type="caution">
    <text evidence="3">The sequence shown here is derived from an EMBL/GenBank/DDBJ whole genome shotgun (WGS) entry which is preliminary data.</text>
</comment>
<feature type="domain" description="O-acyltransferase WSD1 C-terminal" evidence="2">
    <location>
        <begin position="258"/>
        <end position="364"/>
    </location>
</feature>
<proteinExistence type="predicted"/>
<dbReference type="AlphaFoldDB" id="A0A919KYI9"/>
<evidence type="ECO:0000259" key="2">
    <source>
        <dbReference type="Pfam" id="PF06974"/>
    </source>
</evidence>
<dbReference type="InterPro" id="IPR009721">
    <property type="entry name" value="O-acyltransferase_WSD1_C"/>
</dbReference>